<dbReference type="STRING" id="32264.T1K1I9"/>
<dbReference type="InterPro" id="IPR000629">
    <property type="entry name" value="RNA-helicase_DEAD-box_CS"/>
</dbReference>
<dbReference type="InterPro" id="IPR014014">
    <property type="entry name" value="RNA_helicase_DEAD_Q_motif"/>
</dbReference>
<dbReference type="PROSITE" id="PS51195">
    <property type="entry name" value="Q_MOTIF"/>
    <property type="match status" value="1"/>
</dbReference>
<accession>T1K1I9</accession>
<evidence type="ECO:0000256" key="3">
    <source>
        <dbReference type="ARBA" id="ARBA00022806"/>
    </source>
</evidence>
<protein>
    <recommendedName>
        <fullName evidence="8">ATP-dependent RNA helicase</fullName>
        <ecNumber evidence="8">3.6.4.13</ecNumber>
    </recommendedName>
</protein>
<dbReference type="CDD" id="cd18787">
    <property type="entry name" value="SF2_C_DEAD"/>
    <property type="match status" value="1"/>
</dbReference>
<dbReference type="InterPro" id="IPR014001">
    <property type="entry name" value="Helicase_ATP-bd"/>
</dbReference>
<organism evidence="13 14">
    <name type="scientific">Tetranychus urticae</name>
    <name type="common">Two-spotted spider mite</name>
    <dbReference type="NCBI Taxonomy" id="32264"/>
    <lineage>
        <taxon>Eukaryota</taxon>
        <taxon>Metazoa</taxon>
        <taxon>Ecdysozoa</taxon>
        <taxon>Arthropoda</taxon>
        <taxon>Chelicerata</taxon>
        <taxon>Arachnida</taxon>
        <taxon>Acari</taxon>
        <taxon>Acariformes</taxon>
        <taxon>Trombidiformes</taxon>
        <taxon>Prostigmata</taxon>
        <taxon>Eleutherengona</taxon>
        <taxon>Raphignathae</taxon>
        <taxon>Tetranychoidea</taxon>
        <taxon>Tetranychidae</taxon>
        <taxon>Tetranychus</taxon>
    </lineage>
</organism>
<dbReference type="EC" id="3.6.4.13" evidence="8"/>
<comment type="domain">
    <text evidence="8">The Q motif is unique to and characteristic of the DEAD box family of RNA helicases and controls ATP binding and hydrolysis.</text>
</comment>
<evidence type="ECO:0000259" key="11">
    <source>
        <dbReference type="PROSITE" id="PS51194"/>
    </source>
</evidence>
<keyword evidence="5 8" id="KW-0694">RNA-binding</keyword>
<evidence type="ECO:0000256" key="7">
    <source>
        <dbReference type="RuleBase" id="RU000492"/>
    </source>
</evidence>
<dbReference type="InterPro" id="IPR011545">
    <property type="entry name" value="DEAD/DEAH_box_helicase_dom"/>
</dbReference>
<evidence type="ECO:0000313" key="13">
    <source>
        <dbReference type="EnsemblMetazoa" id="tetur04g01560.1"/>
    </source>
</evidence>
<comment type="catalytic activity">
    <reaction evidence="8">
        <text>ATP + H2O = ADP + phosphate + H(+)</text>
        <dbReference type="Rhea" id="RHEA:13065"/>
        <dbReference type="ChEBI" id="CHEBI:15377"/>
        <dbReference type="ChEBI" id="CHEBI:15378"/>
        <dbReference type="ChEBI" id="CHEBI:30616"/>
        <dbReference type="ChEBI" id="CHEBI:43474"/>
        <dbReference type="ChEBI" id="CHEBI:456216"/>
        <dbReference type="EC" id="3.6.4.13"/>
    </reaction>
</comment>
<dbReference type="GO" id="GO:0003723">
    <property type="term" value="F:RNA binding"/>
    <property type="evidence" value="ECO:0007669"/>
    <property type="project" value="UniProtKB-UniRule"/>
</dbReference>
<feature type="domain" description="Helicase ATP-binding" evidence="10">
    <location>
        <begin position="164"/>
        <end position="334"/>
    </location>
</feature>
<feature type="region of interest" description="Disordered" evidence="9">
    <location>
        <begin position="24"/>
        <end position="44"/>
    </location>
</feature>
<proteinExistence type="inferred from homology"/>
<sequence length="622" mass="71036">MSFNESSTDENSIMMETSLWDDVPSIVSDMTPPRHESTPTISRRSRCIKKKPKKVTNRKPLKPVNLWDKALKKNKDLAKFIEFHNEQMEKICNFELSIRSEPDITRDHMPIIMGKQVDDGMSLTTAVEDNESTWESLGVDENIIQALKEHGLDEPTDIQKGILKSALTGTFDVLGAAPTGSGKTLAFGIPLIQKIQERKERFGNSKLRGLVITPTRELAQQIKTHLDRAAKYTTVKIAVVFGGLSTQRQERILSKGQPDILVATPGRLWEIIDEMDIPHVSHKSIAHIRFLVIDEADRMTEKGYFSELTNVLNLIKERGAKISRQVFLLSATLTFIHKGPKLIKNMKQPNLRQKLRHLNRIIGMKNEKIIVDLTAGGVGTPSREQLSIFKIECLKDEKDLYLYYFLLANPGRSIIFCNSKDCLRRLQNLLTLLQIKPIPLHAAMEQKRRLSNLERFSTNPQSVLLASDVAARGLDISYVDHVIHYQVPRTAELYIHRSGRTARMSNKGISLLLCEPKESYMYNKLCVAINDSKDLDTFPVDEVKLNKLRERVGVAKQLDVLTHRQKKTKSSDDFFREMAKKCEIDLEDRDDLFLKDENAPKEGKKIKNLQNQLKHLLKRQIF</sequence>
<dbReference type="Gene3D" id="3.40.50.300">
    <property type="entry name" value="P-loop containing nucleotide triphosphate hydrolases"/>
    <property type="match status" value="2"/>
</dbReference>
<evidence type="ECO:0000256" key="2">
    <source>
        <dbReference type="ARBA" id="ARBA00022801"/>
    </source>
</evidence>
<dbReference type="PANTHER" id="PTHR24031">
    <property type="entry name" value="RNA HELICASE"/>
    <property type="match status" value="1"/>
</dbReference>
<dbReference type="AlphaFoldDB" id="T1K1I9"/>
<keyword evidence="14" id="KW-1185">Reference proteome</keyword>
<evidence type="ECO:0000256" key="8">
    <source>
        <dbReference type="RuleBase" id="RU365068"/>
    </source>
</evidence>
<evidence type="ECO:0000256" key="6">
    <source>
        <dbReference type="PROSITE-ProRule" id="PRU00552"/>
    </source>
</evidence>
<keyword evidence="3 7" id="KW-0347">Helicase</keyword>
<dbReference type="HOGENOM" id="CLU_003041_13_1_1"/>
<dbReference type="GO" id="GO:0003724">
    <property type="term" value="F:RNA helicase activity"/>
    <property type="evidence" value="ECO:0007669"/>
    <property type="project" value="UniProtKB-EC"/>
</dbReference>
<dbReference type="eggNOG" id="KOG0347">
    <property type="taxonomic scope" value="Eukaryota"/>
</dbReference>
<evidence type="ECO:0000256" key="1">
    <source>
        <dbReference type="ARBA" id="ARBA00022741"/>
    </source>
</evidence>
<name>T1K1I9_TETUR</name>
<dbReference type="Pfam" id="PF00271">
    <property type="entry name" value="Helicase_C"/>
    <property type="match status" value="1"/>
</dbReference>
<dbReference type="PROSITE" id="PS51194">
    <property type="entry name" value="HELICASE_CTER"/>
    <property type="match status" value="1"/>
</dbReference>
<comment type="similarity">
    <text evidence="7">Belongs to the DEAD box helicase family.</text>
</comment>
<evidence type="ECO:0000256" key="9">
    <source>
        <dbReference type="SAM" id="MobiDB-lite"/>
    </source>
</evidence>
<dbReference type="Pfam" id="PF00270">
    <property type="entry name" value="DEAD"/>
    <property type="match status" value="1"/>
</dbReference>
<feature type="domain" description="DEAD-box RNA helicase Q" evidence="12">
    <location>
        <begin position="132"/>
        <end position="160"/>
    </location>
</feature>
<dbReference type="SMART" id="SM00490">
    <property type="entry name" value="HELICc"/>
    <property type="match status" value="1"/>
</dbReference>
<dbReference type="GO" id="GO:0005524">
    <property type="term" value="F:ATP binding"/>
    <property type="evidence" value="ECO:0007669"/>
    <property type="project" value="UniProtKB-UniRule"/>
</dbReference>
<dbReference type="SMART" id="SM00487">
    <property type="entry name" value="DEXDc"/>
    <property type="match status" value="1"/>
</dbReference>
<evidence type="ECO:0000313" key="14">
    <source>
        <dbReference type="Proteomes" id="UP000015104"/>
    </source>
</evidence>
<dbReference type="GO" id="GO:0016787">
    <property type="term" value="F:hydrolase activity"/>
    <property type="evidence" value="ECO:0007669"/>
    <property type="project" value="UniProtKB-KW"/>
</dbReference>
<dbReference type="Proteomes" id="UP000015104">
    <property type="component" value="Unassembled WGS sequence"/>
</dbReference>
<evidence type="ECO:0000256" key="5">
    <source>
        <dbReference type="ARBA" id="ARBA00022884"/>
    </source>
</evidence>
<comment type="function">
    <text evidence="8">RNA helicase.</text>
</comment>
<reference evidence="14" key="1">
    <citation type="submission" date="2011-08" db="EMBL/GenBank/DDBJ databases">
        <authorList>
            <person name="Rombauts S."/>
        </authorList>
    </citation>
    <scope>NUCLEOTIDE SEQUENCE</scope>
    <source>
        <strain evidence="14">London</strain>
    </source>
</reference>
<evidence type="ECO:0000259" key="12">
    <source>
        <dbReference type="PROSITE" id="PS51195"/>
    </source>
</evidence>
<dbReference type="PROSITE" id="PS00039">
    <property type="entry name" value="DEAD_ATP_HELICASE"/>
    <property type="match status" value="1"/>
</dbReference>
<evidence type="ECO:0000259" key="10">
    <source>
        <dbReference type="PROSITE" id="PS51192"/>
    </source>
</evidence>
<reference evidence="13" key="2">
    <citation type="submission" date="2015-06" db="UniProtKB">
        <authorList>
            <consortium name="EnsemblMetazoa"/>
        </authorList>
    </citation>
    <scope>IDENTIFICATION</scope>
</reference>
<feature type="short sequence motif" description="Q motif" evidence="6">
    <location>
        <begin position="132"/>
        <end position="160"/>
    </location>
</feature>
<keyword evidence="2 7" id="KW-0378">Hydrolase</keyword>
<feature type="domain" description="Helicase C-terminal" evidence="11">
    <location>
        <begin position="399"/>
        <end position="546"/>
    </location>
</feature>
<dbReference type="PROSITE" id="PS51192">
    <property type="entry name" value="HELICASE_ATP_BIND_1"/>
    <property type="match status" value="1"/>
</dbReference>
<evidence type="ECO:0000256" key="4">
    <source>
        <dbReference type="ARBA" id="ARBA00022840"/>
    </source>
</evidence>
<dbReference type="EnsemblMetazoa" id="tetur04g01560.1">
    <property type="protein sequence ID" value="tetur04g01560.1"/>
    <property type="gene ID" value="tetur04g01560"/>
</dbReference>
<dbReference type="InterPro" id="IPR001650">
    <property type="entry name" value="Helicase_C-like"/>
</dbReference>
<dbReference type="SUPFAM" id="SSF52540">
    <property type="entry name" value="P-loop containing nucleoside triphosphate hydrolases"/>
    <property type="match status" value="2"/>
</dbReference>
<dbReference type="InterPro" id="IPR027417">
    <property type="entry name" value="P-loop_NTPase"/>
</dbReference>
<keyword evidence="4 7" id="KW-0067">ATP-binding</keyword>
<dbReference type="EMBL" id="CAEY01001352">
    <property type="status" value="NOT_ANNOTATED_CDS"/>
    <property type="molecule type" value="Genomic_DNA"/>
</dbReference>
<keyword evidence="1 7" id="KW-0547">Nucleotide-binding</keyword>